<protein>
    <submittedName>
        <fullName evidence="2">Uncharacterized protein</fullName>
    </submittedName>
</protein>
<accession>A0A3P3W2N9</accession>
<sequence length="200" mass="24037">MKFIQKRLTVGKEKKLEKVYYRILVGLMILGILYYLFLEPKSIGHDNRYFIYIFLLPTILGLFILAVCRRQFLMNKFSTNRGVTLWIFLTIFYLIQGSFFSYLSLGQIAKISWDILNNRVAKQNVEEVFDCKITKFWAGKYSSNIDFIFKDHHNKFDVQYTTIEEYLHTSPEEYYLKITARKGIWDYYLVESWIIYKKTN</sequence>
<dbReference type="RefSeq" id="WP_125019606.1">
    <property type="nucleotide sequence ID" value="NZ_RQVQ01000029.1"/>
</dbReference>
<proteinExistence type="predicted"/>
<gene>
    <name evidence="2" type="ORF">EG240_11850</name>
</gene>
<evidence type="ECO:0000313" key="2">
    <source>
        <dbReference type="EMBL" id="RRJ89325.1"/>
    </source>
</evidence>
<keyword evidence="1" id="KW-1133">Transmembrane helix</keyword>
<dbReference type="OrthoDB" id="1367307at2"/>
<evidence type="ECO:0000256" key="1">
    <source>
        <dbReference type="SAM" id="Phobius"/>
    </source>
</evidence>
<feature type="transmembrane region" description="Helical" evidence="1">
    <location>
        <begin position="49"/>
        <end position="68"/>
    </location>
</feature>
<name>A0A3P3W2N9_9FLAO</name>
<feature type="transmembrane region" description="Helical" evidence="1">
    <location>
        <begin position="83"/>
        <end position="103"/>
    </location>
</feature>
<reference evidence="2 3" key="1">
    <citation type="submission" date="2018-11" db="EMBL/GenBank/DDBJ databases">
        <title>Flavobacterium sp. nov., YIM 102701-2 draft genome.</title>
        <authorList>
            <person name="Li G."/>
            <person name="Jiang Y."/>
        </authorList>
    </citation>
    <scope>NUCLEOTIDE SEQUENCE [LARGE SCALE GENOMIC DNA]</scope>
    <source>
        <strain evidence="2 3">YIM 102701-2</strain>
    </source>
</reference>
<dbReference type="Proteomes" id="UP000275719">
    <property type="component" value="Unassembled WGS sequence"/>
</dbReference>
<keyword evidence="1" id="KW-0472">Membrane</keyword>
<feature type="transmembrane region" description="Helical" evidence="1">
    <location>
        <begin position="20"/>
        <end position="37"/>
    </location>
</feature>
<keyword evidence="1" id="KW-0812">Transmembrane</keyword>
<keyword evidence="3" id="KW-1185">Reference proteome</keyword>
<organism evidence="2 3">
    <name type="scientific">Paenimyroides tangerinum</name>
    <dbReference type="NCBI Taxonomy" id="2488728"/>
    <lineage>
        <taxon>Bacteria</taxon>
        <taxon>Pseudomonadati</taxon>
        <taxon>Bacteroidota</taxon>
        <taxon>Flavobacteriia</taxon>
        <taxon>Flavobacteriales</taxon>
        <taxon>Flavobacteriaceae</taxon>
        <taxon>Paenimyroides</taxon>
    </lineage>
</organism>
<dbReference type="AlphaFoldDB" id="A0A3P3W2N9"/>
<comment type="caution">
    <text evidence="2">The sequence shown here is derived from an EMBL/GenBank/DDBJ whole genome shotgun (WGS) entry which is preliminary data.</text>
</comment>
<evidence type="ECO:0000313" key="3">
    <source>
        <dbReference type="Proteomes" id="UP000275719"/>
    </source>
</evidence>
<dbReference type="EMBL" id="RQVQ01000029">
    <property type="protein sequence ID" value="RRJ89325.1"/>
    <property type="molecule type" value="Genomic_DNA"/>
</dbReference>